<reference evidence="14" key="1">
    <citation type="journal article" date="2014" name="Front. Microbiol.">
        <title>High frequency of phylogenetically diverse reductive dehalogenase-homologous genes in deep subseafloor sedimentary metagenomes.</title>
        <authorList>
            <person name="Kawai M."/>
            <person name="Futagami T."/>
            <person name="Toyoda A."/>
            <person name="Takaki Y."/>
            <person name="Nishi S."/>
            <person name="Hori S."/>
            <person name="Arai W."/>
            <person name="Tsubouchi T."/>
            <person name="Morono Y."/>
            <person name="Uchiyama I."/>
            <person name="Ito T."/>
            <person name="Fujiyama A."/>
            <person name="Inagaki F."/>
            <person name="Takami H."/>
        </authorList>
    </citation>
    <scope>NUCLEOTIDE SEQUENCE</scope>
    <source>
        <strain evidence="14">Expedition CK06-06</strain>
    </source>
</reference>
<evidence type="ECO:0000313" key="14">
    <source>
        <dbReference type="EMBL" id="GAF76569.1"/>
    </source>
</evidence>
<dbReference type="SUPFAM" id="SSF81345">
    <property type="entry name" value="ABC transporter involved in vitamin B12 uptake, BtuC"/>
    <property type="match status" value="1"/>
</dbReference>
<accession>X0S6D9</accession>
<dbReference type="GO" id="GO:0006829">
    <property type="term" value="P:zinc ion transport"/>
    <property type="evidence" value="ECO:0007669"/>
    <property type="project" value="UniProtKB-KW"/>
</dbReference>
<feature type="transmembrane region" description="Helical" evidence="13">
    <location>
        <begin position="239"/>
        <end position="260"/>
    </location>
</feature>
<dbReference type="PANTHER" id="PTHR30477:SF23">
    <property type="entry name" value="HIGH-AFFINITY ZINC UPTAKE SYSTEM MEMBRANE PROTEIN ZNUB"/>
    <property type="match status" value="1"/>
</dbReference>
<evidence type="ECO:0000256" key="2">
    <source>
        <dbReference type="ARBA" id="ARBA00004651"/>
    </source>
</evidence>
<evidence type="ECO:0000256" key="7">
    <source>
        <dbReference type="ARBA" id="ARBA00022833"/>
    </source>
</evidence>
<name>X0S6D9_9ZZZZ</name>
<keyword evidence="5" id="KW-1003">Cell membrane</keyword>
<keyword evidence="6 13" id="KW-0812">Transmembrane</keyword>
<dbReference type="GO" id="GO:0055085">
    <property type="term" value="P:transmembrane transport"/>
    <property type="evidence" value="ECO:0007669"/>
    <property type="project" value="InterPro"/>
</dbReference>
<comment type="function">
    <text evidence="1">Involved in the high-affinity zinc uptake transport system.</text>
</comment>
<feature type="transmembrane region" description="Helical" evidence="13">
    <location>
        <begin position="113"/>
        <end position="132"/>
    </location>
</feature>
<dbReference type="PANTHER" id="PTHR30477">
    <property type="entry name" value="ABC-TRANSPORTER METAL-BINDING PROTEIN"/>
    <property type="match status" value="1"/>
</dbReference>
<evidence type="ECO:0000256" key="6">
    <source>
        <dbReference type="ARBA" id="ARBA00022692"/>
    </source>
</evidence>
<sequence length="298" mass="31383">MTEMTRVGILMLVAGAQTWKAAMTMLDDFFVRALVAGIGVAIVAGPLGCFVVWRKMAYFGATLSHSALLGVALGLLIGIDPMLGVAIQCLLVVPALIMLERMSPLSIDSQLGILAHGTLALGLVIFGFMTWIRIDLTSYLFGDILAVSTREIAYVYVGGAIVLGVMAWIWRPLLAATVNAEIAAAEGQKPECMKMIFMFLVAAIIAIGMKVAGVLLILSFLIIPPAAARKFAATPEQMALGAVLVGVAATIGGLNASAIWDTPSGPSIVVVALLIFLATLLPWKRLTESKSDCNPVGK</sequence>
<feature type="transmembrane region" description="Helical" evidence="13">
    <location>
        <begin position="266"/>
        <end position="283"/>
    </location>
</feature>
<keyword evidence="11 13" id="KW-0472">Membrane</keyword>
<feature type="transmembrane region" description="Helical" evidence="13">
    <location>
        <begin position="65"/>
        <end position="93"/>
    </location>
</feature>
<feature type="transmembrane region" description="Helical" evidence="13">
    <location>
        <begin position="153"/>
        <end position="170"/>
    </location>
</feature>
<dbReference type="GO" id="GO:0043190">
    <property type="term" value="C:ATP-binding cassette (ABC) transporter complex"/>
    <property type="evidence" value="ECO:0007669"/>
    <property type="project" value="InterPro"/>
</dbReference>
<dbReference type="GO" id="GO:0010043">
    <property type="term" value="P:response to zinc ion"/>
    <property type="evidence" value="ECO:0007669"/>
    <property type="project" value="TreeGrafter"/>
</dbReference>
<evidence type="ECO:0000256" key="10">
    <source>
        <dbReference type="ARBA" id="ARBA00023065"/>
    </source>
</evidence>
<keyword evidence="10" id="KW-0406">Ion transport</keyword>
<evidence type="ECO:0000256" key="3">
    <source>
        <dbReference type="ARBA" id="ARBA00008034"/>
    </source>
</evidence>
<proteinExistence type="inferred from homology"/>
<evidence type="ECO:0000256" key="8">
    <source>
        <dbReference type="ARBA" id="ARBA00022906"/>
    </source>
</evidence>
<dbReference type="AlphaFoldDB" id="X0S6D9"/>
<gene>
    <name evidence="14" type="ORF">S01H1_08453</name>
</gene>
<evidence type="ECO:0000256" key="13">
    <source>
        <dbReference type="SAM" id="Phobius"/>
    </source>
</evidence>
<evidence type="ECO:0000256" key="4">
    <source>
        <dbReference type="ARBA" id="ARBA00022448"/>
    </source>
</evidence>
<evidence type="ECO:0000256" key="12">
    <source>
        <dbReference type="ARBA" id="ARBA00040080"/>
    </source>
</evidence>
<dbReference type="EMBL" id="BARS01004334">
    <property type="protein sequence ID" value="GAF76569.1"/>
    <property type="molecule type" value="Genomic_DNA"/>
</dbReference>
<dbReference type="InterPro" id="IPR037294">
    <property type="entry name" value="ABC_BtuC-like"/>
</dbReference>
<evidence type="ECO:0000256" key="5">
    <source>
        <dbReference type="ARBA" id="ARBA00022475"/>
    </source>
</evidence>
<evidence type="ECO:0000256" key="9">
    <source>
        <dbReference type="ARBA" id="ARBA00022989"/>
    </source>
</evidence>
<comment type="subcellular location">
    <subcellularLocation>
        <location evidence="2">Cell membrane</location>
        <topology evidence="2">Multi-pass membrane protein</topology>
    </subcellularLocation>
</comment>
<keyword evidence="9 13" id="KW-1133">Transmembrane helix</keyword>
<keyword evidence="7" id="KW-0862">Zinc</keyword>
<feature type="transmembrane region" description="Helical" evidence="13">
    <location>
        <begin position="196"/>
        <end position="227"/>
    </location>
</feature>
<evidence type="ECO:0000256" key="1">
    <source>
        <dbReference type="ARBA" id="ARBA00002313"/>
    </source>
</evidence>
<keyword evidence="8" id="KW-0864">Zinc transport</keyword>
<comment type="similarity">
    <text evidence="3">Belongs to the ABC-3 integral membrane protein family.</text>
</comment>
<dbReference type="Pfam" id="PF00950">
    <property type="entry name" value="ABC-3"/>
    <property type="match status" value="1"/>
</dbReference>
<dbReference type="InterPro" id="IPR001626">
    <property type="entry name" value="ABC_TroCD"/>
</dbReference>
<evidence type="ECO:0000256" key="11">
    <source>
        <dbReference type="ARBA" id="ARBA00023136"/>
    </source>
</evidence>
<comment type="caution">
    <text evidence="14">The sequence shown here is derived from an EMBL/GenBank/DDBJ whole genome shotgun (WGS) entry which is preliminary data.</text>
</comment>
<dbReference type="Gene3D" id="1.10.3470.10">
    <property type="entry name" value="ABC transporter involved in vitamin B12 uptake, BtuC"/>
    <property type="match status" value="1"/>
</dbReference>
<feature type="transmembrane region" description="Helical" evidence="13">
    <location>
        <begin position="30"/>
        <end position="53"/>
    </location>
</feature>
<protein>
    <recommendedName>
        <fullName evidence="12">High-affinity zinc uptake system membrane protein ZnuB</fullName>
    </recommendedName>
</protein>
<keyword evidence="4" id="KW-0813">Transport</keyword>
<organism evidence="14">
    <name type="scientific">marine sediment metagenome</name>
    <dbReference type="NCBI Taxonomy" id="412755"/>
    <lineage>
        <taxon>unclassified sequences</taxon>
        <taxon>metagenomes</taxon>
        <taxon>ecological metagenomes</taxon>
    </lineage>
</organism>